<feature type="region of interest" description="Disordered" evidence="4">
    <location>
        <begin position="520"/>
        <end position="541"/>
    </location>
</feature>
<reference evidence="7" key="1">
    <citation type="submission" date="2021-08" db="EMBL/GenBank/DDBJ databases">
        <authorList>
            <person name="Misof B."/>
            <person name="Oliver O."/>
            <person name="Podsiadlowski L."/>
            <person name="Donath A."/>
            <person name="Peters R."/>
            <person name="Mayer C."/>
            <person name="Rust J."/>
            <person name="Gunkel S."/>
            <person name="Lesny P."/>
            <person name="Martin S."/>
            <person name="Oeyen J.P."/>
            <person name="Petersen M."/>
            <person name="Panagiotis P."/>
            <person name="Wilbrandt J."/>
            <person name="Tanja T."/>
        </authorList>
    </citation>
    <scope>NUCLEOTIDE SEQUENCE</scope>
    <source>
        <strain evidence="7">GBR_01_08_01A</strain>
        <tissue evidence="7">Thorax + abdomen</tissue>
    </source>
</reference>
<keyword evidence="8" id="KW-1185">Reference proteome</keyword>
<dbReference type="EC" id="3.2.1.143" evidence="2"/>
<proteinExistence type="inferred from homology"/>
<evidence type="ECO:0000256" key="3">
    <source>
        <dbReference type="ARBA" id="ARBA00022801"/>
    </source>
</evidence>
<sequence>MALVMLPCDLPWWPAVVKQLDKAALARNSTDLLDAMQRLHDMCNISLDPEEDIQDPELFTGLAKFLDEDLDSAEREQVFTKTIPRMVERAKSLRSTKPPQGLHYSLQQQGDIVEYSYAFVSSLIANAFFSTYPKRTTKTHPTLRDFNFTNFFKHLHTNCQKAKLRSIFRYYDYLESEGALEGRLIISRQVMTSKQWLTIEDWLESNVPLCPLTIRHEGRLGRPEADTVYVCFASARFGGGVLDGDVTQETIHIATHPEMLAAILSVEALEDNEALVVEGVRRIATINDPHNRAIFEAVPKPNTVTVCCIDPEDYSRLPLTQFEEDNILREMNKSLLGFRQRHVPSSPTDPIKTELDPEAGLGARRLSPIGESFSSTPPEIEIENKLYETSDNAKEVAITTFTELSKSPSGIELRTKPNGKHVRATSPRRVCKDTSCMNKKNRFIVLGSSGEVLPVTRKSLGQMSVYSSCNSQSTDSFHSAKDTMDDEVVEEEEQKLTRRYSSQLDTPERRGTFAQRLKEALKRESTATGASTSNTSSSESSYAVGISVAGSHVCDQDIKVKRGGGSRGFVLRDETVDEEFLKESLEAEQKWLGRFRQNQPPAFQRRETNASSRYSFSTEYNSDFCSELEEVYEQLSKWLEDPIAADENRELDARDRAVVRFAGSLLKRALSESFAGVPVQEGEPQPFIDSTDINQGHKLALAVRSLSLELARQKSRRQQSVSESEEIEYYEDALSDEPTITKNMRDSQRRKLRAVAFTSEVYQTLVDDHTTVHLPKSIDRKTSGTDDISEPAYVSNTTHGNPIEKSIHYFVNKIPRESSSNIGGLLSVATGNWGCGSRLKGDPQLKLVVQWLAASLAGVPRLIYYTSGNCSLSKLDTISRVLLDRHWSVGDLAAAALKFSLQAIEKRVENKSNLFEDLIGMDKLTP</sequence>
<feature type="domain" description="PARG catalytic Macro" evidence="5">
    <location>
        <begin position="200"/>
        <end position="353"/>
    </location>
</feature>
<evidence type="ECO:0000256" key="1">
    <source>
        <dbReference type="ARBA" id="ARBA00009545"/>
    </source>
</evidence>
<feature type="domain" description="PARG helical" evidence="6">
    <location>
        <begin position="71"/>
        <end position="176"/>
    </location>
</feature>
<evidence type="ECO:0000256" key="4">
    <source>
        <dbReference type="SAM" id="MobiDB-lite"/>
    </source>
</evidence>
<comment type="similarity">
    <text evidence="1">Belongs to the poly(ADP-ribose) glycohydrolase family.</text>
</comment>
<dbReference type="GO" id="GO:0005634">
    <property type="term" value="C:nucleus"/>
    <property type="evidence" value="ECO:0007669"/>
    <property type="project" value="TreeGrafter"/>
</dbReference>
<dbReference type="GO" id="GO:0004649">
    <property type="term" value="F:poly(ADP-ribose) glycohydrolase activity"/>
    <property type="evidence" value="ECO:0007669"/>
    <property type="project" value="UniProtKB-EC"/>
</dbReference>
<evidence type="ECO:0000259" key="5">
    <source>
        <dbReference type="Pfam" id="PF05028"/>
    </source>
</evidence>
<evidence type="ECO:0000313" key="8">
    <source>
        <dbReference type="Proteomes" id="UP001258017"/>
    </source>
</evidence>
<evidence type="ECO:0000313" key="7">
    <source>
        <dbReference type="EMBL" id="KAK2579660.1"/>
    </source>
</evidence>
<dbReference type="Pfam" id="PF20811">
    <property type="entry name" value="PARG_cat_N"/>
    <property type="match status" value="1"/>
</dbReference>
<feature type="domain" description="PARG catalytic Macro" evidence="5">
    <location>
        <begin position="824"/>
        <end position="872"/>
    </location>
</feature>
<keyword evidence="3" id="KW-0378">Hydrolase</keyword>
<name>A0AAD9RH76_9HYME</name>
<dbReference type="InterPro" id="IPR007724">
    <property type="entry name" value="Poly_GlycHdrlase"/>
</dbReference>
<dbReference type="GO" id="GO:0009225">
    <property type="term" value="P:nucleotide-sugar metabolic process"/>
    <property type="evidence" value="ECO:0007669"/>
    <property type="project" value="TreeGrafter"/>
</dbReference>
<feature type="compositionally biased region" description="Low complexity" evidence="4">
    <location>
        <begin position="526"/>
        <end position="541"/>
    </location>
</feature>
<evidence type="ECO:0000259" key="6">
    <source>
        <dbReference type="Pfam" id="PF20811"/>
    </source>
</evidence>
<protein>
    <recommendedName>
        <fullName evidence="2">poly(ADP-ribose) glycohydrolase</fullName>
        <ecNumber evidence="2">3.2.1.143</ecNumber>
    </recommendedName>
</protein>
<accession>A0AAD9RH76</accession>
<dbReference type="InterPro" id="IPR046372">
    <property type="entry name" value="PARG_cat_C"/>
</dbReference>
<gene>
    <name evidence="7" type="ORF">KPH14_011584</name>
</gene>
<dbReference type="GO" id="GO:0006282">
    <property type="term" value="P:regulation of DNA repair"/>
    <property type="evidence" value="ECO:0007669"/>
    <property type="project" value="InterPro"/>
</dbReference>
<dbReference type="AlphaFoldDB" id="A0AAD9RH76"/>
<dbReference type="Proteomes" id="UP001258017">
    <property type="component" value="Unassembled WGS sequence"/>
</dbReference>
<evidence type="ECO:0000256" key="2">
    <source>
        <dbReference type="ARBA" id="ARBA00012255"/>
    </source>
</evidence>
<dbReference type="PANTHER" id="PTHR12837">
    <property type="entry name" value="POLY ADP-RIBOSE GLYCOHYDROLASE"/>
    <property type="match status" value="1"/>
</dbReference>
<comment type="caution">
    <text evidence="7">The sequence shown here is derived from an EMBL/GenBank/DDBJ whole genome shotgun (WGS) entry which is preliminary data.</text>
</comment>
<dbReference type="GO" id="GO:0005737">
    <property type="term" value="C:cytoplasm"/>
    <property type="evidence" value="ECO:0007669"/>
    <property type="project" value="TreeGrafter"/>
</dbReference>
<dbReference type="Pfam" id="PF05028">
    <property type="entry name" value="PARG_cat_C"/>
    <property type="match status" value="2"/>
</dbReference>
<dbReference type="GO" id="GO:1990966">
    <property type="term" value="P:ATP generation from poly-ADP-D-ribose"/>
    <property type="evidence" value="ECO:0007669"/>
    <property type="project" value="TreeGrafter"/>
</dbReference>
<dbReference type="PANTHER" id="PTHR12837:SF14">
    <property type="entry name" value="POLY(ADP-RIBOSE) GLYCOHYDROLASE"/>
    <property type="match status" value="1"/>
</dbReference>
<dbReference type="InterPro" id="IPR048362">
    <property type="entry name" value="PARG_helical"/>
</dbReference>
<dbReference type="EMBL" id="JAIFRP010000083">
    <property type="protein sequence ID" value="KAK2579660.1"/>
    <property type="molecule type" value="Genomic_DNA"/>
</dbReference>
<organism evidence="7 8">
    <name type="scientific">Odynerus spinipes</name>
    <dbReference type="NCBI Taxonomy" id="1348599"/>
    <lineage>
        <taxon>Eukaryota</taxon>
        <taxon>Metazoa</taxon>
        <taxon>Ecdysozoa</taxon>
        <taxon>Arthropoda</taxon>
        <taxon>Hexapoda</taxon>
        <taxon>Insecta</taxon>
        <taxon>Pterygota</taxon>
        <taxon>Neoptera</taxon>
        <taxon>Endopterygota</taxon>
        <taxon>Hymenoptera</taxon>
        <taxon>Apocrita</taxon>
        <taxon>Aculeata</taxon>
        <taxon>Vespoidea</taxon>
        <taxon>Vespidae</taxon>
        <taxon>Eumeninae</taxon>
        <taxon>Odynerus</taxon>
    </lineage>
</organism>
<reference evidence="7" key="2">
    <citation type="journal article" date="2023" name="Commun. Biol.">
        <title>Intrasexual cuticular hydrocarbon dimorphism in a wasp sheds light on hydrocarbon biosynthesis genes in Hymenoptera.</title>
        <authorList>
            <person name="Moris V.C."/>
            <person name="Podsiadlowski L."/>
            <person name="Martin S."/>
            <person name="Oeyen J.P."/>
            <person name="Donath A."/>
            <person name="Petersen M."/>
            <person name="Wilbrandt J."/>
            <person name="Misof B."/>
            <person name="Liedtke D."/>
            <person name="Thamm M."/>
            <person name="Scheiner R."/>
            <person name="Schmitt T."/>
            <person name="Niehuis O."/>
        </authorList>
    </citation>
    <scope>NUCLEOTIDE SEQUENCE</scope>
    <source>
        <strain evidence="7">GBR_01_08_01A</strain>
    </source>
</reference>
<dbReference type="GO" id="GO:0005975">
    <property type="term" value="P:carbohydrate metabolic process"/>
    <property type="evidence" value="ECO:0007669"/>
    <property type="project" value="InterPro"/>
</dbReference>